<dbReference type="InterPro" id="IPR040327">
    <property type="entry name" value="At5g14285-like"/>
</dbReference>
<keyword evidence="9" id="KW-1185">Reference proteome</keyword>
<dbReference type="GO" id="GO:0016020">
    <property type="term" value="C:membrane"/>
    <property type="evidence" value="ECO:0007669"/>
    <property type="project" value="UniProtKB-SubCell"/>
</dbReference>
<evidence type="ECO:0000256" key="6">
    <source>
        <dbReference type="SAM" id="Phobius"/>
    </source>
</evidence>
<feature type="transmembrane region" description="Helical" evidence="6">
    <location>
        <begin position="211"/>
        <end position="234"/>
    </location>
</feature>
<dbReference type="InterPro" id="IPR006634">
    <property type="entry name" value="TLC-dom"/>
</dbReference>
<evidence type="ECO:0000313" key="8">
    <source>
        <dbReference type="EMBL" id="CAI9277156.1"/>
    </source>
</evidence>
<feature type="transmembrane region" description="Helical" evidence="6">
    <location>
        <begin position="12"/>
        <end position="32"/>
    </location>
</feature>
<evidence type="ECO:0000313" key="9">
    <source>
        <dbReference type="Proteomes" id="UP001177003"/>
    </source>
</evidence>
<organism evidence="8 9">
    <name type="scientific">Lactuca saligna</name>
    <name type="common">Willowleaf lettuce</name>
    <dbReference type="NCBI Taxonomy" id="75948"/>
    <lineage>
        <taxon>Eukaryota</taxon>
        <taxon>Viridiplantae</taxon>
        <taxon>Streptophyta</taxon>
        <taxon>Embryophyta</taxon>
        <taxon>Tracheophyta</taxon>
        <taxon>Spermatophyta</taxon>
        <taxon>Magnoliopsida</taxon>
        <taxon>eudicotyledons</taxon>
        <taxon>Gunneridae</taxon>
        <taxon>Pentapetalae</taxon>
        <taxon>asterids</taxon>
        <taxon>campanulids</taxon>
        <taxon>Asterales</taxon>
        <taxon>Asteraceae</taxon>
        <taxon>Cichorioideae</taxon>
        <taxon>Cichorieae</taxon>
        <taxon>Lactucinae</taxon>
        <taxon>Lactuca</taxon>
    </lineage>
</organism>
<feature type="transmembrane region" description="Helical" evidence="6">
    <location>
        <begin position="106"/>
        <end position="126"/>
    </location>
</feature>
<proteinExistence type="predicted"/>
<evidence type="ECO:0000256" key="2">
    <source>
        <dbReference type="ARBA" id="ARBA00022692"/>
    </source>
</evidence>
<feature type="transmembrane region" description="Helical" evidence="6">
    <location>
        <begin position="44"/>
        <end position="66"/>
    </location>
</feature>
<sequence length="251" mass="28538">MDSPSLISSMSSLPLFFAMYFAIYLTAHFIVFRNWSPKLRPEAASCLISLAHGTPAVILACLAILADSTTGFATINTHFQNTVLEYSIAYFLMDLCHYLTFYPTDILFIGHHLATLFVFVTCRYLVLHGAYAVLILLALAEITSFFQNVWTLASARRQDSETARQVFDLLSPPFYVLYSAVRGFAGPLFVYKMVVFYASGVADNVIPKWLWVSWICVVVMAISVSVLWISNLWIELYRERMFKLEKEKKST</sequence>
<evidence type="ECO:0000259" key="7">
    <source>
        <dbReference type="PROSITE" id="PS50922"/>
    </source>
</evidence>
<keyword evidence="4 5" id="KW-0472">Membrane</keyword>
<dbReference type="PANTHER" id="PTHR31766">
    <property type="entry name" value="GLABROUS1 ENHANCER-BINDING PROTEIN-LIKE 2"/>
    <property type="match status" value="1"/>
</dbReference>
<dbReference type="AlphaFoldDB" id="A0AA35YNG5"/>
<accession>A0AA35YNG5</accession>
<dbReference type="PANTHER" id="PTHR31766:SF2">
    <property type="entry name" value="GLABROUS1 ENHANCER-BINDING PROTEIN-LIKE 2"/>
    <property type="match status" value="1"/>
</dbReference>
<dbReference type="Pfam" id="PF03798">
    <property type="entry name" value="TRAM_LAG1_CLN8"/>
    <property type="match status" value="1"/>
</dbReference>
<evidence type="ECO:0000256" key="3">
    <source>
        <dbReference type="ARBA" id="ARBA00022989"/>
    </source>
</evidence>
<protein>
    <recommendedName>
        <fullName evidence="7">TLC domain-containing protein</fullName>
    </recommendedName>
</protein>
<feature type="transmembrane region" description="Helical" evidence="6">
    <location>
        <begin position="174"/>
        <end position="199"/>
    </location>
</feature>
<keyword evidence="2 5" id="KW-0812">Transmembrane</keyword>
<dbReference type="PROSITE" id="PS50922">
    <property type="entry name" value="TLC"/>
    <property type="match status" value="1"/>
</dbReference>
<evidence type="ECO:0000256" key="4">
    <source>
        <dbReference type="ARBA" id="ARBA00023136"/>
    </source>
</evidence>
<dbReference type="Proteomes" id="UP001177003">
    <property type="component" value="Chromosome 3"/>
</dbReference>
<keyword evidence="3 6" id="KW-1133">Transmembrane helix</keyword>
<evidence type="ECO:0000256" key="1">
    <source>
        <dbReference type="ARBA" id="ARBA00004141"/>
    </source>
</evidence>
<evidence type="ECO:0000256" key="5">
    <source>
        <dbReference type="PROSITE-ProRule" id="PRU00205"/>
    </source>
</evidence>
<feature type="domain" description="TLC" evidence="7">
    <location>
        <begin position="38"/>
        <end position="246"/>
    </location>
</feature>
<dbReference type="EMBL" id="OX465079">
    <property type="protein sequence ID" value="CAI9277156.1"/>
    <property type="molecule type" value="Genomic_DNA"/>
</dbReference>
<feature type="transmembrane region" description="Helical" evidence="6">
    <location>
        <begin position="78"/>
        <end position="99"/>
    </location>
</feature>
<gene>
    <name evidence="8" type="ORF">LSALG_LOCUS17098</name>
</gene>
<reference evidence="8" key="1">
    <citation type="submission" date="2023-04" db="EMBL/GenBank/DDBJ databases">
        <authorList>
            <person name="Vijverberg K."/>
            <person name="Xiong W."/>
            <person name="Schranz E."/>
        </authorList>
    </citation>
    <scope>NUCLEOTIDE SEQUENCE</scope>
</reference>
<dbReference type="SMART" id="SM00724">
    <property type="entry name" value="TLC"/>
    <property type="match status" value="1"/>
</dbReference>
<name>A0AA35YNG5_LACSI</name>
<feature type="transmembrane region" description="Helical" evidence="6">
    <location>
        <begin position="132"/>
        <end position="153"/>
    </location>
</feature>
<comment type="subcellular location">
    <subcellularLocation>
        <location evidence="1">Membrane</location>
        <topology evidence="1">Multi-pass membrane protein</topology>
    </subcellularLocation>
</comment>